<evidence type="ECO:0000313" key="1">
    <source>
        <dbReference type="EMBL" id="KAA2247666.1"/>
    </source>
</evidence>
<gene>
    <name evidence="1" type="ORF">F0L68_40100</name>
</gene>
<evidence type="ECO:0000313" key="2">
    <source>
        <dbReference type="Proteomes" id="UP000323454"/>
    </source>
</evidence>
<dbReference type="RefSeq" id="WP_149855159.1">
    <property type="nucleotide sequence ID" value="NZ_VUOB01000109.1"/>
</dbReference>
<sequence length="156" mass="17788">MTAPRQPLNPVEQRALLDELTLLLLDALPAGWQQLVIEYKAIGRHIDVGVGVRTPDRGMQVWEPPTEAWRLLARLRKGMYGEGLGTWFSARYGIDAPDTFTIDYNWRNEPVWAPAPPPAEAYTDELRRFPRTDENIPDWFRAKLPADGETSDSSDR</sequence>
<dbReference type="Proteomes" id="UP000323454">
    <property type="component" value="Unassembled WGS sequence"/>
</dbReference>
<dbReference type="InterPro" id="IPR036170">
    <property type="entry name" value="YezG-like_sf"/>
</dbReference>
<organism evidence="1 2">
    <name type="scientific">Solihabitans fulvus</name>
    <dbReference type="NCBI Taxonomy" id="1892852"/>
    <lineage>
        <taxon>Bacteria</taxon>
        <taxon>Bacillati</taxon>
        <taxon>Actinomycetota</taxon>
        <taxon>Actinomycetes</taxon>
        <taxon>Pseudonocardiales</taxon>
        <taxon>Pseudonocardiaceae</taxon>
        <taxon>Solihabitans</taxon>
    </lineage>
</organism>
<name>A0A5B2WB08_9PSEU</name>
<reference evidence="1 2" key="2">
    <citation type="submission" date="2019-09" db="EMBL/GenBank/DDBJ databases">
        <authorList>
            <person name="Jin C."/>
        </authorList>
    </citation>
    <scope>NUCLEOTIDE SEQUENCE [LARGE SCALE GENOMIC DNA]</scope>
    <source>
        <strain evidence="1 2">AN110305</strain>
    </source>
</reference>
<keyword evidence="2" id="KW-1185">Reference proteome</keyword>
<dbReference type="OrthoDB" id="6957847at2"/>
<reference evidence="1 2" key="1">
    <citation type="submission" date="2019-09" db="EMBL/GenBank/DDBJ databases">
        <title>Goodfellowia gen. nov., a new genus of the Pseudonocardineae related to Actinoalloteichus, containing Goodfellowia coeruleoviolacea gen. nov., comb. nov. gen. nov., comb. nov.</title>
        <authorList>
            <person name="Labeda D."/>
        </authorList>
    </citation>
    <scope>NUCLEOTIDE SEQUENCE [LARGE SCALE GENOMIC DNA]</scope>
    <source>
        <strain evidence="1 2">AN110305</strain>
    </source>
</reference>
<dbReference type="SUPFAM" id="SSF160424">
    <property type="entry name" value="BH3703-like"/>
    <property type="match status" value="1"/>
</dbReference>
<proteinExistence type="predicted"/>
<protein>
    <recommendedName>
        <fullName evidence="3">DUF600 family protein</fullName>
    </recommendedName>
</protein>
<evidence type="ECO:0008006" key="3">
    <source>
        <dbReference type="Google" id="ProtNLM"/>
    </source>
</evidence>
<comment type="caution">
    <text evidence="1">The sequence shown here is derived from an EMBL/GenBank/DDBJ whole genome shotgun (WGS) entry which is preliminary data.</text>
</comment>
<dbReference type="EMBL" id="VUOB01000109">
    <property type="protein sequence ID" value="KAA2247666.1"/>
    <property type="molecule type" value="Genomic_DNA"/>
</dbReference>
<dbReference type="AlphaFoldDB" id="A0A5B2WB08"/>
<accession>A0A5B2WB08</accession>